<organism evidence="2 3">
    <name type="scientific">Phyllosticta citricarpa</name>
    <dbReference type="NCBI Taxonomy" id="55181"/>
    <lineage>
        <taxon>Eukaryota</taxon>
        <taxon>Fungi</taxon>
        <taxon>Dikarya</taxon>
        <taxon>Ascomycota</taxon>
        <taxon>Pezizomycotina</taxon>
        <taxon>Dothideomycetes</taxon>
        <taxon>Dothideomycetes incertae sedis</taxon>
        <taxon>Botryosphaeriales</taxon>
        <taxon>Phyllostictaceae</taxon>
        <taxon>Phyllosticta</taxon>
    </lineage>
</organism>
<accession>A0ABR1MLW9</accession>
<dbReference type="EMBL" id="JBBPDW010000005">
    <property type="protein sequence ID" value="KAK7552374.1"/>
    <property type="molecule type" value="Genomic_DNA"/>
</dbReference>
<keyword evidence="3" id="KW-1185">Reference proteome</keyword>
<evidence type="ECO:0000313" key="3">
    <source>
        <dbReference type="Proteomes" id="UP001365128"/>
    </source>
</evidence>
<feature type="compositionally biased region" description="Basic residues" evidence="1">
    <location>
        <begin position="1"/>
        <end position="16"/>
    </location>
</feature>
<reference evidence="2 3" key="1">
    <citation type="submission" date="2024-04" db="EMBL/GenBank/DDBJ databases">
        <title>Phyllosticta paracitricarpa is synonymous to the EU quarantine fungus P. citricarpa based on phylogenomic analyses.</title>
        <authorList>
            <consortium name="Lawrence Berkeley National Laboratory"/>
            <person name="Van Ingen-Buijs V.A."/>
            <person name="Van Westerhoven A.C."/>
            <person name="Haridas S."/>
            <person name="Skiadas P."/>
            <person name="Martin F."/>
            <person name="Groenewald J.Z."/>
            <person name="Crous P.W."/>
            <person name="Seidl M.F."/>
        </authorList>
    </citation>
    <scope>NUCLEOTIDE SEQUENCE [LARGE SCALE GENOMIC DNA]</scope>
    <source>
        <strain evidence="2 3">CBS 122670</strain>
    </source>
</reference>
<gene>
    <name evidence="2" type="ORF">IWX46DRAFT_339860</name>
</gene>
<protein>
    <submittedName>
        <fullName evidence="2">Uncharacterized protein</fullName>
    </submittedName>
</protein>
<name>A0ABR1MLW9_9PEZI</name>
<dbReference type="Proteomes" id="UP001365128">
    <property type="component" value="Unassembled WGS sequence"/>
</dbReference>
<proteinExistence type="predicted"/>
<feature type="region of interest" description="Disordered" evidence="1">
    <location>
        <begin position="1"/>
        <end position="33"/>
    </location>
</feature>
<sequence>MRNCLRRSGARARARARTAGEQGEEVRSVGGGGRAAIQGGRCSGVVLVRWVSEERVECGVLRESGDSGVDDCFRLGHPGQLFATSTPTLEQASNLVSIYRVGCYNKTQTMPWSLTRPGQILAPAQRQKSRESAVCLQQSHHGRHVSVVSFSHKDKLLRLKPSDGADFCSFNCASFLSAHATYDDGTARCFCLWSAVVSRQWHRGPKRWPGQTSSRPLILATCPGMQSFECRIVLWSGCLAWGEDYDVGRRA</sequence>
<evidence type="ECO:0000256" key="1">
    <source>
        <dbReference type="SAM" id="MobiDB-lite"/>
    </source>
</evidence>
<evidence type="ECO:0000313" key="2">
    <source>
        <dbReference type="EMBL" id="KAK7552374.1"/>
    </source>
</evidence>
<comment type="caution">
    <text evidence="2">The sequence shown here is derived from an EMBL/GenBank/DDBJ whole genome shotgun (WGS) entry which is preliminary data.</text>
</comment>